<dbReference type="AlphaFoldDB" id="A0AB39T6M3"/>
<dbReference type="EMBL" id="CP163444">
    <property type="protein sequence ID" value="XDQ75238.1"/>
    <property type="molecule type" value="Genomic_DNA"/>
</dbReference>
<organism evidence="2">
    <name type="scientific">Streptomyces sp. R44</name>
    <dbReference type="NCBI Taxonomy" id="3238633"/>
    <lineage>
        <taxon>Bacteria</taxon>
        <taxon>Bacillati</taxon>
        <taxon>Actinomycetota</taxon>
        <taxon>Actinomycetes</taxon>
        <taxon>Kitasatosporales</taxon>
        <taxon>Streptomycetaceae</taxon>
        <taxon>Streptomyces</taxon>
    </lineage>
</organism>
<feature type="region of interest" description="Disordered" evidence="1">
    <location>
        <begin position="1"/>
        <end position="73"/>
    </location>
</feature>
<feature type="compositionally biased region" description="Basic and acidic residues" evidence="1">
    <location>
        <begin position="1"/>
        <end position="21"/>
    </location>
</feature>
<gene>
    <name evidence="2" type="ORF">AB5J54_34005</name>
</gene>
<dbReference type="RefSeq" id="WP_369147760.1">
    <property type="nucleotide sequence ID" value="NZ_CP163444.1"/>
</dbReference>
<proteinExistence type="predicted"/>
<feature type="compositionally biased region" description="Basic and acidic residues" evidence="1">
    <location>
        <begin position="55"/>
        <end position="73"/>
    </location>
</feature>
<sequence length="73" mass="7868">MSEQQSPRRPDEPLPRDREDEQAAAGDPLSVPVPEEARDPGAPDTDEAGSGPRARPRDGTIHPEHPVPDEPAD</sequence>
<evidence type="ECO:0000256" key="1">
    <source>
        <dbReference type="SAM" id="MobiDB-lite"/>
    </source>
</evidence>
<name>A0AB39T6M3_9ACTN</name>
<accession>A0AB39T6M3</accession>
<protein>
    <submittedName>
        <fullName evidence="2">Uncharacterized protein</fullName>
    </submittedName>
</protein>
<reference evidence="2" key="1">
    <citation type="submission" date="2024-07" db="EMBL/GenBank/DDBJ databases">
        <authorList>
            <person name="Yu S.T."/>
        </authorList>
    </citation>
    <scope>NUCLEOTIDE SEQUENCE</scope>
    <source>
        <strain evidence="2">R44</strain>
    </source>
</reference>
<evidence type="ECO:0000313" key="2">
    <source>
        <dbReference type="EMBL" id="XDQ75238.1"/>
    </source>
</evidence>